<evidence type="ECO:0000313" key="5">
    <source>
        <dbReference type="EMBL" id="MFF5297631.1"/>
    </source>
</evidence>
<keyword evidence="6" id="KW-1185">Reference proteome</keyword>
<reference evidence="5 6" key="1">
    <citation type="submission" date="2024-10" db="EMBL/GenBank/DDBJ databases">
        <title>The Natural Products Discovery Center: Release of the First 8490 Sequenced Strains for Exploring Actinobacteria Biosynthetic Diversity.</title>
        <authorList>
            <person name="Kalkreuter E."/>
            <person name="Kautsar S.A."/>
            <person name="Yang D."/>
            <person name="Bader C.D."/>
            <person name="Teijaro C.N."/>
            <person name="Fluegel L."/>
            <person name="Davis C.M."/>
            <person name="Simpson J.R."/>
            <person name="Lauterbach L."/>
            <person name="Steele A.D."/>
            <person name="Gui C."/>
            <person name="Meng S."/>
            <person name="Li G."/>
            <person name="Viehrig K."/>
            <person name="Ye F."/>
            <person name="Su P."/>
            <person name="Kiefer A.F."/>
            <person name="Nichols A."/>
            <person name="Cepeda A.J."/>
            <person name="Yan W."/>
            <person name="Fan B."/>
            <person name="Jiang Y."/>
            <person name="Adhikari A."/>
            <person name="Zheng C.-J."/>
            <person name="Schuster L."/>
            <person name="Cowan T.M."/>
            <person name="Smanski M.J."/>
            <person name="Chevrette M.G."/>
            <person name="De Carvalho L.P.S."/>
            <person name="Shen B."/>
        </authorList>
    </citation>
    <scope>NUCLEOTIDE SEQUENCE [LARGE SCALE GENOMIC DNA]</scope>
    <source>
        <strain evidence="5 6">NPDC000087</strain>
    </source>
</reference>
<keyword evidence="3" id="KW-0812">Transmembrane</keyword>
<feature type="compositionally biased region" description="Pro residues" evidence="2">
    <location>
        <begin position="26"/>
        <end position="37"/>
    </location>
</feature>
<dbReference type="Proteomes" id="UP001602245">
    <property type="component" value="Unassembled WGS sequence"/>
</dbReference>
<feature type="transmembrane region" description="Helical" evidence="3">
    <location>
        <begin position="171"/>
        <end position="195"/>
    </location>
</feature>
<feature type="region of interest" description="Disordered" evidence="2">
    <location>
        <begin position="1"/>
        <end position="167"/>
    </location>
</feature>
<evidence type="ECO:0000256" key="1">
    <source>
        <dbReference type="ARBA" id="ARBA00022729"/>
    </source>
</evidence>
<dbReference type="EMBL" id="JBIAZU010000012">
    <property type="protein sequence ID" value="MFF5297631.1"/>
    <property type="molecule type" value="Genomic_DNA"/>
</dbReference>
<evidence type="ECO:0000256" key="2">
    <source>
        <dbReference type="SAM" id="MobiDB-lite"/>
    </source>
</evidence>
<feature type="compositionally biased region" description="Low complexity" evidence="2">
    <location>
        <begin position="128"/>
        <end position="150"/>
    </location>
</feature>
<feature type="domain" description="DUF4352" evidence="4">
    <location>
        <begin position="218"/>
        <end position="339"/>
    </location>
</feature>
<feature type="compositionally biased region" description="Gly residues" evidence="2">
    <location>
        <begin position="98"/>
        <end position="113"/>
    </location>
</feature>
<feature type="compositionally biased region" description="Gly residues" evidence="2">
    <location>
        <begin position="55"/>
        <end position="74"/>
    </location>
</feature>
<sequence length="345" mass="35717">MSHEPNHRGPYGQQPYGQPRQNSYEQPPPDAPYPPADPYGDPEPYGDRQPYGGSQPHGGGQPNGGAQPYGGGAQPYGDPQPYGGSQPYGGTQPNGGAQPYGGGAQPYGGGAQPNGGAQPYNSGVQPNGGAQHYGGAQAYAGAQPHAEPQPQGAPPPAYPGRPQAPKSRPKWPWILGGILLVAALGCAGVFAFVVWGADNVVTGLDDNANGRNAATGKMNVPIKDGTFEFTVSGMQCGLDHVGDGEGKPAQGQFCLIDISVKNVGKKAEIFSDISQTAYDNSGDQYSADSTAGVYANQQQSTFLQQINPGDTVRGKLVFDVPVSASLKSIVLHETMFSTGVRIPLA</sequence>
<dbReference type="Gene3D" id="2.60.40.1240">
    <property type="match status" value="1"/>
</dbReference>
<evidence type="ECO:0000259" key="4">
    <source>
        <dbReference type="Pfam" id="PF11611"/>
    </source>
</evidence>
<feature type="compositionally biased region" description="Low complexity" evidence="2">
    <location>
        <begin position="8"/>
        <end position="25"/>
    </location>
</feature>
<name>A0ABW6WZG9_9ACTN</name>
<comment type="caution">
    <text evidence="5">The sequence shown here is derived from an EMBL/GenBank/DDBJ whole genome shotgun (WGS) entry which is preliminary data.</text>
</comment>
<accession>A0ABW6WZG9</accession>
<keyword evidence="1" id="KW-0732">Signal</keyword>
<dbReference type="Pfam" id="PF11611">
    <property type="entry name" value="DUF4352"/>
    <property type="match status" value="1"/>
</dbReference>
<feature type="compositionally biased region" description="Low complexity" evidence="2">
    <location>
        <begin position="75"/>
        <end position="97"/>
    </location>
</feature>
<dbReference type="InterPro" id="IPR029050">
    <property type="entry name" value="Immunoprotect_excell_Ig-like"/>
</dbReference>
<keyword evidence="3" id="KW-0472">Membrane</keyword>
<proteinExistence type="predicted"/>
<gene>
    <name evidence="5" type="ORF">ACFY35_50065</name>
</gene>
<keyword evidence="3" id="KW-1133">Transmembrane helix</keyword>
<dbReference type="InterPro" id="IPR029051">
    <property type="entry name" value="DUF4352"/>
</dbReference>
<protein>
    <submittedName>
        <fullName evidence="5">DUF4352 domain-containing protein</fullName>
    </submittedName>
</protein>
<dbReference type="RefSeq" id="WP_020513876.1">
    <property type="nucleotide sequence ID" value="NZ_JBIAZU010000012.1"/>
</dbReference>
<feature type="compositionally biased region" description="Low complexity" evidence="2">
    <location>
        <begin position="38"/>
        <end position="54"/>
    </location>
</feature>
<organism evidence="5 6">
    <name type="scientific">Paractinoplanes globisporus</name>
    <dbReference type="NCBI Taxonomy" id="113565"/>
    <lineage>
        <taxon>Bacteria</taxon>
        <taxon>Bacillati</taxon>
        <taxon>Actinomycetota</taxon>
        <taxon>Actinomycetes</taxon>
        <taxon>Micromonosporales</taxon>
        <taxon>Micromonosporaceae</taxon>
        <taxon>Paractinoplanes</taxon>
    </lineage>
</organism>
<evidence type="ECO:0000313" key="6">
    <source>
        <dbReference type="Proteomes" id="UP001602245"/>
    </source>
</evidence>
<evidence type="ECO:0000256" key="3">
    <source>
        <dbReference type="SAM" id="Phobius"/>
    </source>
</evidence>